<comment type="caution">
    <text evidence="2">The sequence shown here is derived from an EMBL/GenBank/DDBJ whole genome shotgun (WGS) entry which is preliminary data.</text>
</comment>
<protein>
    <submittedName>
        <fullName evidence="2">Tetratricopeptide (TPR) repeat protein</fullName>
    </submittedName>
</protein>
<keyword evidence="3" id="KW-1185">Reference proteome</keyword>
<evidence type="ECO:0000313" key="2">
    <source>
        <dbReference type="EMBL" id="MBB3725679.1"/>
    </source>
</evidence>
<dbReference type="RefSeq" id="WP_183645251.1">
    <property type="nucleotide sequence ID" value="NZ_BAAAXX010000116.1"/>
</dbReference>
<gene>
    <name evidence="2" type="ORF">FHR33_001539</name>
</gene>
<feature type="coiled-coil region" evidence="1">
    <location>
        <begin position="299"/>
        <end position="361"/>
    </location>
</feature>
<accession>A0A7W5YPY0</accession>
<dbReference type="GeneID" id="95388088"/>
<dbReference type="AlphaFoldDB" id="A0A7W5YPY0"/>
<organism evidence="2 3">
    <name type="scientific">Nonomuraea dietziae</name>
    <dbReference type="NCBI Taxonomy" id="65515"/>
    <lineage>
        <taxon>Bacteria</taxon>
        <taxon>Bacillati</taxon>
        <taxon>Actinomycetota</taxon>
        <taxon>Actinomycetes</taxon>
        <taxon>Streptosporangiales</taxon>
        <taxon>Streptosporangiaceae</taxon>
        <taxon>Nonomuraea</taxon>
    </lineage>
</organism>
<dbReference type="Gene3D" id="1.25.40.10">
    <property type="entry name" value="Tetratricopeptide repeat domain"/>
    <property type="match status" value="1"/>
</dbReference>
<reference evidence="2 3" key="1">
    <citation type="submission" date="2020-08" db="EMBL/GenBank/DDBJ databases">
        <title>Sequencing the genomes of 1000 actinobacteria strains.</title>
        <authorList>
            <person name="Klenk H.-P."/>
        </authorList>
    </citation>
    <scope>NUCLEOTIDE SEQUENCE [LARGE SCALE GENOMIC DNA]</scope>
    <source>
        <strain evidence="2 3">DSM 44320</strain>
    </source>
</reference>
<name>A0A7W5YPY0_9ACTN</name>
<proteinExistence type="predicted"/>
<evidence type="ECO:0000256" key="1">
    <source>
        <dbReference type="SAM" id="Coils"/>
    </source>
</evidence>
<dbReference type="EMBL" id="JACIBV010000001">
    <property type="protein sequence ID" value="MBB3725679.1"/>
    <property type="molecule type" value="Genomic_DNA"/>
</dbReference>
<sequence length="387" mass="43857">MNERDAEVIQPAMLERPVNPARYRGVVRPDKTVRWARNELEQVSRMRGRSPDMWRLPEALDHLASLLTELGWDDLACLARREELAVCRTLSPARPGFFADRIVHALAALRDNLMECKRHEEALEVVEELLRLSEANRSAQAQAPGARYWRTVLLARLGRDREAVESAAEAVTEIRERLQHAEALSTGLELIHALAAYADRLDKVGRVAEAAEVSAEVMAAWWRRADSTVQFLQTLDLCSERLVRSGQTERAHACIIEAMRKLRRRKRDTYQAGAWHNLGVRLLALGAPEAALTAGQEAVQLYRDRARAHQERHRELEAEDDWDDDHRYSEAYLLGRRREELKSSRRQVRRAEQDLHDALLSLSACLQQLGRLDEAAAAGAEAATLPG</sequence>
<keyword evidence="1" id="KW-0175">Coiled coil</keyword>
<evidence type="ECO:0000313" key="3">
    <source>
        <dbReference type="Proteomes" id="UP000579945"/>
    </source>
</evidence>
<dbReference type="InterPro" id="IPR011990">
    <property type="entry name" value="TPR-like_helical_dom_sf"/>
</dbReference>
<dbReference type="Proteomes" id="UP000579945">
    <property type="component" value="Unassembled WGS sequence"/>
</dbReference>
<dbReference type="SUPFAM" id="SSF48452">
    <property type="entry name" value="TPR-like"/>
    <property type="match status" value="1"/>
</dbReference>